<organism evidence="7 8">
    <name type="scientific">Cellvibrio japonicus (strain Ueda107)</name>
    <name type="common">Pseudomonas fluorescens subsp. cellulosa</name>
    <dbReference type="NCBI Taxonomy" id="498211"/>
    <lineage>
        <taxon>Bacteria</taxon>
        <taxon>Pseudomonadati</taxon>
        <taxon>Pseudomonadota</taxon>
        <taxon>Gammaproteobacteria</taxon>
        <taxon>Cellvibrionales</taxon>
        <taxon>Cellvibrionaceae</taxon>
        <taxon>Cellvibrio</taxon>
    </lineage>
</organism>
<dbReference type="NCBIfam" id="TIGR02937">
    <property type="entry name" value="sigma70-ECF"/>
    <property type="match status" value="1"/>
</dbReference>
<keyword evidence="4" id="KW-0804">Transcription</keyword>
<evidence type="ECO:0000256" key="2">
    <source>
        <dbReference type="ARBA" id="ARBA00023015"/>
    </source>
</evidence>
<reference evidence="7 8" key="1">
    <citation type="journal article" date="2008" name="J. Bacteriol.">
        <title>Insights into plant cell wall degradation from the genome sequence of the soil bacterium Cellvibrio japonicus.</title>
        <authorList>
            <person name="Deboy R.T."/>
            <person name="Mongodin E.F."/>
            <person name="Fouts D.E."/>
            <person name="Tailford L.E."/>
            <person name="Khouri H."/>
            <person name="Emerson J.B."/>
            <person name="Mohamoud Y."/>
            <person name="Watkins K."/>
            <person name="Henrissat B."/>
            <person name="Gilbert H.J."/>
            <person name="Nelson K.E."/>
        </authorList>
    </citation>
    <scope>NUCLEOTIDE SEQUENCE [LARGE SCALE GENOMIC DNA]</scope>
    <source>
        <strain evidence="7 8">Ueda107</strain>
    </source>
</reference>
<dbReference type="InterPro" id="IPR013324">
    <property type="entry name" value="RNA_pol_sigma_r3/r4-like"/>
</dbReference>
<evidence type="ECO:0000259" key="5">
    <source>
        <dbReference type="Pfam" id="PF04542"/>
    </source>
</evidence>
<accession>B3PLR0</accession>
<dbReference type="EMBL" id="CP000934">
    <property type="protein sequence ID" value="ACE85339.1"/>
    <property type="molecule type" value="Genomic_DNA"/>
</dbReference>
<protein>
    <submittedName>
        <fullName evidence="7">RNA polymerase sigma factor, sigma-70 family</fullName>
    </submittedName>
</protein>
<dbReference type="STRING" id="498211.CJA_2681"/>
<feature type="domain" description="RNA polymerase sigma factor 70 region 4 type 2" evidence="6">
    <location>
        <begin position="110"/>
        <end position="162"/>
    </location>
</feature>
<dbReference type="Pfam" id="PF04542">
    <property type="entry name" value="Sigma70_r2"/>
    <property type="match status" value="1"/>
</dbReference>
<evidence type="ECO:0000256" key="1">
    <source>
        <dbReference type="ARBA" id="ARBA00010641"/>
    </source>
</evidence>
<keyword evidence="8" id="KW-1185">Reference proteome</keyword>
<dbReference type="SUPFAM" id="SSF88659">
    <property type="entry name" value="Sigma3 and sigma4 domains of RNA polymerase sigma factors"/>
    <property type="match status" value="1"/>
</dbReference>
<dbReference type="InterPro" id="IPR013325">
    <property type="entry name" value="RNA_pol_sigma_r2"/>
</dbReference>
<keyword evidence="3" id="KW-0731">Sigma factor</keyword>
<evidence type="ECO:0000259" key="6">
    <source>
        <dbReference type="Pfam" id="PF08281"/>
    </source>
</evidence>
<dbReference type="InterPro" id="IPR036388">
    <property type="entry name" value="WH-like_DNA-bd_sf"/>
</dbReference>
<dbReference type="Gene3D" id="1.10.1740.10">
    <property type="match status" value="1"/>
</dbReference>
<proteinExistence type="inferred from homology"/>
<keyword evidence="2" id="KW-0805">Transcription regulation</keyword>
<dbReference type="Gene3D" id="1.10.10.10">
    <property type="entry name" value="Winged helix-like DNA-binding domain superfamily/Winged helix DNA-binding domain"/>
    <property type="match status" value="1"/>
</dbReference>
<dbReference type="GO" id="GO:0006352">
    <property type="term" value="P:DNA-templated transcription initiation"/>
    <property type="evidence" value="ECO:0007669"/>
    <property type="project" value="InterPro"/>
</dbReference>
<evidence type="ECO:0000256" key="3">
    <source>
        <dbReference type="ARBA" id="ARBA00023082"/>
    </source>
</evidence>
<dbReference type="PANTHER" id="PTHR43133">
    <property type="entry name" value="RNA POLYMERASE ECF-TYPE SIGMA FACTO"/>
    <property type="match status" value="1"/>
</dbReference>
<name>B3PLR0_CELJU</name>
<dbReference type="InterPro" id="IPR039425">
    <property type="entry name" value="RNA_pol_sigma-70-like"/>
</dbReference>
<dbReference type="InterPro" id="IPR013249">
    <property type="entry name" value="RNA_pol_sigma70_r4_t2"/>
</dbReference>
<dbReference type="Proteomes" id="UP000001036">
    <property type="component" value="Chromosome"/>
</dbReference>
<dbReference type="eggNOG" id="COG1595">
    <property type="taxonomic scope" value="Bacteria"/>
</dbReference>
<dbReference type="PANTHER" id="PTHR43133:SF63">
    <property type="entry name" value="RNA POLYMERASE SIGMA FACTOR FECI-RELATED"/>
    <property type="match status" value="1"/>
</dbReference>
<dbReference type="AlphaFoldDB" id="B3PLR0"/>
<feature type="domain" description="RNA polymerase sigma-70 region 2" evidence="5">
    <location>
        <begin position="12"/>
        <end position="77"/>
    </location>
</feature>
<dbReference type="InterPro" id="IPR007627">
    <property type="entry name" value="RNA_pol_sigma70_r2"/>
</dbReference>
<dbReference type="InterPro" id="IPR014284">
    <property type="entry name" value="RNA_pol_sigma-70_dom"/>
</dbReference>
<dbReference type="HOGENOM" id="CLU_047691_12_3_6"/>
<dbReference type="CDD" id="cd06171">
    <property type="entry name" value="Sigma70_r4"/>
    <property type="match status" value="1"/>
</dbReference>
<dbReference type="GO" id="GO:0016987">
    <property type="term" value="F:sigma factor activity"/>
    <property type="evidence" value="ECO:0007669"/>
    <property type="project" value="UniProtKB-KW"/>
</dbReference>
<evidence type="ECO:0000256" key="4">
    <source>
        <dbReference type="ARBA" id="ARBA00023163"/>
    </source>
</evidence>
<evidence type="ECO:0000313" key="8">
    <source>
        <dbReference type="Proteomes" id="UP000001036"/>
    </source>
</evidence>
<dbReference type="Pfam" id="PF08281">
    <property type="entry name" value="Sigma70_r4_2"/>
    <property type="match status" value="1"/>
</dbReference>
<dbReference type="SUPFAM" id="SSF88946">
    <property type="entry name" value="Sigma2 domain of RNA polymerase sigma factors"/>
    <property type="match status" value="1"/>
</dbReference>
<comment type="similarity">
    <text evidence="1">Belongs to the sigma-70 factor family. ECF subfamily.</text>
</comment>
<evidence type="ECO:0000313" key="7">
    <source>
        <dbReference type="EMBL" id="ACE85339.1"/>
    </source>
</evidence>
<dbReference type="GO" id="GO:0003677">
    <property type="term" value="F:DNA binding"/>
    <property type="evidence" value="ECO:0007669"/>
    <property type="project" value="InterPro"/>
</dbReference>
<sequence length="172" mass="19804">MPMADCRFEDVFKEHHKELEQFLRRQVNDPDMAADLVQDTFIRFKPLYEKPPGIQKVRAYLFRIARNLVIDHFRREQIRCTDSVPEDILDEIPTEVAGPEVRAASQQRLENIRAAVDQLPPRCRDVFIMSRVQGMTLAEIGLALNISPKTVFSHFTKALQLLKSQLDEGSGL</sequence>
<gene>
    <name evidence="7" type="ordered locus">CJA_2681</name>
</gene>
<dbReference type="KEGG" id="cja:CJA_2681"/>